<organism evidence="2 3">
    <name type="scientific">Thermomonospora echinospora</name>
    <dbReference type="NCBI Taxonomy" id="1992"/>
    <lineage>
        <taxon>Bacteria</taxon>
        <taxon>Bacillati</taxon>
        <taxon>Actinomycetota</taxon>
        <taxon>Actinomycetes</taxon>
        <taxon>Streptosporangiales</taxon>
        <taxon>Thermomonosporaceae</taxon>
        <taxon>Thermomonospora</taxon>
    </lineage>
</organism>
<feature type="domain" description="(S)-ureidoglycine aminohydrolase cupin" evidence="1">
    <location>
        <begin position="45"/>
        <end position="116"/>
    </location>
</feature>
<dbReference type="Gene3D" id="2.60.120.10">
    <property type="entry name" value="Jelly Rolls"/>
    <property type="match status" value="1"/>
</dbReference>
<reference evidence="3" key="1">
    <citation type="submission" date="2016-10" db="EMBL/GenBank/DDBJ databases">
        <authorList>
            <person name="Varghese N."/>
            <person name="Submissions S."/>
        </authorList>
    </citation>
    <scope>NUCLEOTIDE SEQUENCE [LARGE SCALE GENOMIC DNA]</scope>
    <source>
        <strain evidence="3">DSM 43163</strain>
    </source>
</reference>
<dbReference type="InterPro" id="IPR008579">
    <property type="entry name" value="UGlyAH_Cupin_dom"/>
</dbReference>
<gene>
    <name evidence="2" type="ORF">SAMN04489712_101283</name>
</gene>
<dbReference type="InterPro" id="IPR014710">
    <property type="entry name" value="RmlC-like_jellyroll"/>
</dbReference>
<dbReference type="Proteomes" id="UP000236723">
    <property type="component" value="Unassembled WGS sequence"/>
</dbReference>
<dbReference type="Pfam" id="PF05899">
    <property type="entry name" value="Cupin_3"/>
    <property type="match status" value="1"/>
</dbReference>
<dbReference type="EMBL" id="FNVO01000001">
    <property type="protein sequence ID" value="SEF51894.1"/>
    <property type="molecule type" value="Genomic_DNA"/>
</dbReference>
<dbReference type="PANTHER" id="PTHR40943">
    <property type="entry name" value="CYTOPLASMIC PROTEIN-RELATED"/>
    <property type="match status" value="1"/>
</dbReference>
<sequence length="122" mass="12691">MTTAPGTVPALRHLAGATAAALPAAEPKPTSLTGQRETTLEIWADGPASAGVWECGPGTFTAVRDGYHEVCQILSGSATLTGEDGARVELSPGSAVVLPDGWHGTWQVHETMRKTYVIVPAR</sequence>
<protein>
    <recommendedName>
        <fullName evidence="1">(S)-ureidoglycine aminohydrolase cupin domain-containing protein</fullName>
    </recommendedName>
</protein>
<keyword evidence="3" id="KW-1185">Reference proteome</keyword>
<dbReference type="PANTHER" id="PTHR40943:SF1">
    <property type="entry name" value="CYTOPLASMIC PROTEIN"/>
    <property type="match status" value="1"/>
</dbReference>
<dbReference type="InterPro" id="IPR011051">
    <property type="entry name" value="RmlC_Cupin_sf"/>
</dbReference>
<dbReference type="SUPFAM" id="SSF51182">
    <property type="entry name" value="RmlC-like cupins"/>
    <property type="match status" value="1"/>
</dbReference>
<dbReference type="AlphaFoldDB" id="A0A1H5SN67"/>
<proteinExistence type="predicted"/>
<dbReference type="CDD" id="cd02227">
    <property type="entry name" value="cupin_TM1112-like"/>
    <property type="match status" value="1"/>
</dbReference>
<accession>A0A1H5SN67</accession>
<evidence type="ECO:0000313" key="2">
    <source>
        <dbReference type="EMBL" id="SEF51894.1"/>
    </source>
</evidence>
<name>A0A1H5SN67_9ACTN</name>
<evidence type="ECO:0000259" key="1">
    <source>
        <dbReference type="Pfam" id="PF05899"/>
    </source>
</evidence>
<dbReference type="RefSeq" id="WP_103935747.1">
    <property type="nucleotide sequence ID" value="NZ_FNVO01000001.1"/>
</dbReference>
<dbReference type="OrthoDB" id="9799053at2"/>
<evidence type="ECO:0000313" key="3">
    <source>
        <dbReference type="Proteomes" id="UP000236723"/>
    </source>
</evidence>